<organism evidence="3 4">
    <name type="scientific">Plasmodium vivax Mauritania I</name>
    <dbReference type="NCBI Taxonomy" id="1035515"/>
    <lineage>
        <taxon>Eukaryota</taxon>
        <taxon>Sar</taxon>
        <taxon>Alveolata</taxon>
        <taxon>Apicomplexa</taxon>
        <taxon>Aconoidasida</taxon>
        <taxon>Haemosporida</taxon>
        <taxon>Plasmodiidae</taxon>
        <taxon>Plasmodium</taxon>
        <taxon>Plasmodium (Plasmodium)</taxon>
    </lineage>
</organism>
<dbReference type="AlphaFoldDB" id="A0A0J9TJ40"/>
<dbReference type="EMBL" id="KQ234976">
    <property type="protein sequence ID" value="KMZ95705.1"/>
    <property type="molecule type" value="Genomic_DNA"/>
</dbReference>
<evidence type="ECO:0000256" key="2">
    <source>
        <dbReference type="SAM" id="Phobius"/>
    </source>
</evidence>
<dbReference type="OrthoDB" id="388662at2759"/>
<feature type="transmembrane region" description="Helical" evidence="2">
    <location>
        <begin position="328"/>
        <end position="346"/>
    </location>
</feature>
<dbReference type="InterPro" id="IPR008780">
    <property type="entry name" value="Plasmodium_Vir"/>
</dbReference>
<evidence type="ECO:0008006" key="5">
    <source>
        <dbReference type="Google" id="ProtNLM"/>
    </source>
</evidence>
<keyword evidence="2" id="KW-0812">Transmembrane</keyword>
<evidence type="ECO:0000313" key="4">
    <source>
        <dbReference type="Proteomes" id="UP000053776"/>
    </source>
</evidence>
<accession>A0A0J9TJ40</accession>
<gene>
    <name evidence="3" type="ORF">PVMG_06107</name>
</gene>
<evidence type="ECO:0000313" key="3">
    <source>
        <dbReference type="EMBL" id="KMZ95705.1"/>
    </source>
</evidence>
<feature type="region of interest" description="Disordered" evidence="1">
    <location>
        <begin position="284"/>
        <end position="304"/>
    </location>
</feature>
<keyword evidence="2" id="KW-1133">Transmembrane helix</keyword>
<evidence type="ECO:0000256" key="1">
    <source>
        <dbReference type="SAM" id="MobiDB-lite"/>
    </source>
</evidence>
<proteinExistence type="predicted"/>
<name>A0A0J9TJ40_PLAVI</name>
<keyword evidence="2" id="KW-0472">Membrane</keyword>
<dbReference type="Pfam" id="PF05795">
    <property type="entry name" value="Plasmodium_Vir"/>
    <property type="match status" value="1"/>
</dbReference>
<feature type="compositionally biased region" description="Polar residues" evidence="1">
    <location>
        <begin position="286"/>
        <end position="304"/>
    </location>
</feature>
<dbReference type="Proteomes" id="UP000053776">
    <property type="component" value="Unassembled WGS sequence"/>
</dbReference>
<sequence>MNKFSCNVNPTGDRYIFYENIHKYLKYRKICIDGNNCDQYGDKCEFKGLTFDGKENVQTNICKRFKYLIYNILNEAHDHNSSNEKADREYLNYWLNHEILMNDANICPKVFLQNMITRDKENILLRELKNYMYYIEDDDVKNMNMLYHLYNNYKEMNEINNSDIMQNEQTFMKYAKSCVKNYKELKSKCSDETTHLYNALNIFKKKYEQTKLNKAKHPEWEIENLLSLDGIEDVQEKDTALSKISNSLVEITIEPSESLEQPALKQITFAAPMKQFAERVVVSAESGKSNHSPQNKSLQDGTNAITLDENGSTELKSEGDLSDYTRTIIGPAVGTIGMSSIFFIFYKNIITNTHRGNLII</sequence>
<protein>
    <recommendedName>
        <fullName evidence="5">VIR protein</fullName>
    </recommendedName>
</protein>
<reference evidence="3 4" key="1">
    <citation type="submission" date="2011-08" db="EMBL/GenBank/DDBJ databases">
        <title>The Genome Sequence of Plasmodium vivax Mauritania I.</title>
        <authorList>
            <consortium name="The Broad Institute Genome Sequencing Platform"/>
            <consortium name="The Broad Institute Genome Sequencing Center for Infectious Disease"/>
            <person name="Neafsey D."/>
            <person name="Carlton J."/>
            <person name="Barnwell J."/>
            <person name="Collins W."/>
            <person name="Escalante A."/>
            <person name="Mullikin J."/>
            <person name="Saul A."/>
            <person name="Guigo R."/>
            <person name="Camara F."/>
            <person name="Young S.K."/>
            <person name="Zeng Q."/>
            <person name="Gargeya S."/>
            <person name="Fitzgerald M."/>
            <person name="Haas B."/>
            <person name="Abouelleil A."/>
            <person name="Alvarado L."/>
            <person name="Arachchi H.M."/>
            <person name="Berlin A."/>
            <person name="Brown A."/>
            <person name="Chapman S.B."/>
            <person name="Chen Z."/>
            <person name="Dunbar C."/>
            <person name="Freedman E."/>
            <person name="Gearin G."/>
            <person name="Gellesch M."/>
            <person name="Goldberg J."/>
            <person name="Griggs A."/>
            <person name="Gujja S."/>
            <person name="Heiman D."/>
            <person name="Howarth C."/>
            <person name="Larson L."/>
            <person name="Lui A."/>
            <person name="MacDonald P.J.P."/>
            <person name="Montmayeur A."/>
            <person name="Murphy C."/>
            <person name="Neiman D."/>
            <person name="Pearson M."/>
            <person name="Priest M."/>
            <person name="Roberts A."/>
            <person name="Saif S."/>
            <person name="Shea T."/>
            <person name="Shenoy N."/>
            <person name="Sisk P."/>
            <person name="Stolte C."/>
            <person name="Sykes S."/>
            <person name="Wortman J."/>
            <person name="Nusbaum C."/>
            <person name="Birren B."/>
        </authorList>
    </citation>
    <scope>NUCLEOTIDE SEQUENCE [LARGE SCALE GENOMIC DNA]</scope>
    <source>
        <strain evidence="3 4">Mauritania I</strain>
    </source>
</reference>